<sequence length="123" mass="14038">MSLSHFMSDFSPILAVVAKRQELYATFSKLHFSLLALRSNLALILGVLKQYRFSEESDDPYTMHLWSQMDPIVVSKAKPNVAYKPCFLATIPQIRDISEESQHQRKLVCHKKRSLGSDVPTKS</sequence>
<proteinExistence type="predicted"/>
<evidence type="ECO:0000313" key="1">
    <source>
        <dbReference type="EMBL" id="PRP74342.1"/>
    </source>
</evidence>
<accession>A0A2P6MRL8</accession>
<evidence type="ECO:0000313" key="2">
    <source>
        <dbReference type="Proteomes" id="UP000241769"/>
    </source>
</evidence>
<dbReference type="EMBL" id="MDYQ01000470">
    <property type="protein sequence ID" value="PRP74342.1"/>
    <property type="molecule type" value="Genomic_DNA"/>
</dbReference>
<organism evidence="1 2">
    <name type="scientific">Planoprotostelium fungivorum</name>
    <dbReference type="NCBI Taxonomy" id="1890364"/>
    <lineage>
        <taxon>Eukaryota</taxon>
        <taxon>Amoebozoa</taxon>
        <taxon>Evosea</taxon>
        <taxon>Variosea</taxon>
        <taxon>Cavosteliida</taxon>
        <taxon>Cavosteliaceae</taxon>
        <taxon>Planoprotostelium</taxon>
    </lineage>
</organism>
<keyword evidence="2" id="KW-1185">Reference proteome</keyword>
<name>A0A2P6MRL8_9EUKA</name>
<dbReference type="Proteomes" id="UP000241769">
    <property type="component" value="Unassembled WGS sequence"/>
</dbReference>
<dbReference type="InParanoid" id="A0A2P6MRL8"/>
<reference evidence="1 2" key="1">
    <citation type="journal article" date="2018" name="Genome Biol. Evol.">
        <title>Multiple Roots of Fruiting Body Formation in Amoebozoa.</title>
        <authorList>
            <person name="Hillmann F."/>
            <person name="Forbes G."/>
            <person name="Novohradska S."/>
            <person name="Ferling I."/>
            <person name="Riege K."/>
            <person name="Groth M."/>
            <person name="Westermann M."/>
            <person name="Marz M."/>
            <person name="Spaller T."/>
            <person name="Winckler T."/>
            <person name="Schaap P."/>
            <person name="Glockner G."/>
        </authorList>
    </citation>
    <scope>NUCLEOTIDE SEQUENCE [LARGE SCALE GENOMIC DNA]</scope>
    <source>
        <strain evidence="1 2">Jena</strain>
    </source>
</reference>
<comment type="caution">
    <text evidence="1">The sequence shown here is derived from an EMBL/GenBank/DDBJ whole genome shotgun (WGS) entry which is preliminary data.</text>
</comment>
<gene>
    <name evidence="1" type="ORF">PROFUN_16106</name>
</gene>
<dbReference type="AlphaFoldDB" id="A0A2P6MRL8"/>
<protein>
    <submittedName>
        <fullName evidence="1">Uncharacterized protein</fullName>
    </submittedName>
</protein>